<gene>
    <name evidence="1" type="ORF">SAMN04488136_10920</name>
</gene>
<dbReference type="RefSeq" id="WP_093272582.1">
    <property type="nucleotide sequence ID" value="NZ_FNDD01000009.1"/>
</dbReference>
<reference evidence="1 2" key="1">
    <citation type="submission" date="2016-10" db="EMBL/GenBank/DDBJ databases">
        <authorList>
            <person name="de Groot N.N."/>
        </authorList>
    </citation>
    <scope>NUCLEOTIDE SEQUENCE [LARGE SCALE GENOMIC DNA]</scope>
    <source>
        <strain evidence="1 2">CGMCC 1.10228</strain>
    </source>
</reference>
<evidence type="ECO:0000313" key="2">
    <source>
        <dbReference type="Proteomes" id="UP000198854"/>
    </source>
</evidence>
<dbReference type="AlphaFoldDB" id="A0A1G7ZXT9"/>
<sequence length="252" mass="26689">MAISSHFPPVTPPVSEPSLAPNSLATPIAVSEVASTPASSATHNQHQLDLAERFNQREQASHILQVALNSAREKQQARAELDELLDLVHAMNGLANTAQKSTSGEQVSKLQAAFYELSHRFAEQMLGVNASVTKPAVKTDTVEEGHEEPVTVMYNADSIASIASTLAKVELTELSSANEVNVLLGGEGGLITQLNQARAALSDEYAAIEPRLDPQVAIEAGAQSKAQMQQPDGVKNLSGSKALAPLIISVLR</sequence>
<proteinExistence type="predicted"/>
<dbReference type="Proteomes" id="UP000198854">
    <property type="component" value="Unassembled WGS sequence"/>
</dbReference>
<dbReference type="EMBL" id="FNDD01000009">
    <property type="protein sequence ID" value="SDH13426.1"/>
    <property type="molecule type" value="Genomic_DNA"/>
</dbReference>
<evidence type="ECO:0000313" key="1">
    <source>
        <dbReference type="EMBL" id="SDH13426.1"/>
    </source>
</evidence>
<dbReference type="STRING" id="861298.SAMN04488136_10920"/>
<accession>A0A1G7ZXT9</accession>
<name>A0A1G7ZXT9_9VIBR</name>
<organism evidence="1 2">
    <name type="scientific">Vibrio xiamenensis</name>
    <dbReference type="NCBI Taxonomy" id="861298"/>
    <lineage>
        <taxon>Bacteria</taxon>
        <taxon>Pseudomonadati</taxon>
        <taxon>Pseudomonadota</taxon>
        <taxon>Gammaproteobacteria</taxon>
        <taxon>Vibrionales</taxon>
        <taxon>Vibrionaceae</taxon>
        <taxon>Vibrio</taxon>
    </lineage>
</organism>
<protein>
    <submittedName>
        <fullName evidence="1">Uncharacterized protein</fullName>
    </submittedName>
</protein>
<keyword evidence="2" id="KW-1185">Reference proteome</keyword>